<comment type="caution">
    <text evidence="3">The sequence shown here is derived from an EMBL/GenBank/DDBJ whole genome shotgun (WGS) entry which is preliminary data.</text>
</comment>
<dbReference type="RefSeq" id="WP_377048873.1">
    <property type="nucleotide sequence ID" value="NZ_JBHLVZ010000002.1"/>
</dbReference>
<dbReference type="EMBL" id="JBHLVZ010000002">
    <property type="protein sequence ID" value="MFC0384774.1"/>
    <property type="molecule type" value="Genomic_DNA"/>
</dbReference>
<name>A0ABV6IME4_9PROT</name>
<feature type="repeat" description="TPR" evidence="1">
    <location>
        <begin position="355"/>
        <end position="388"/>
    </location>
</feature>
<dbReference type="Proteomes" id="UP001589789">
    <property type="component" value="Unassembled WGS sequence"/>
</dbReference>
<dbReference type="PROSITE" id="PS50005">
    <property type="entry name" value="TPR"/>
    <property type="match status" value="1"/>
</dbReference>
<dbReference type="InterPro" id="IPR019734">
    <property type="entry name" value="TPR_rpt"/>
</dbReference>
<evidence type="ECO:0000313" key="4">
    <source>
        <dbReference type="Proteomes" id="UP001589789"/>
    </source>
</evidence>
<dbReference type="Gene3D" id="3.40.50.10070">
    <property type="entry name" value="TolB, N-terminal domain"/>
    <property type="match status" value="1"/>
</dbReference>
<dbReference type="Gene3D" id="1.25.40.10">
    <property type="entry name" value="Tetratricopeptide repeat domain"/>
    <property type="match status" value="1"/>
</dbReference>
<accession>A0ABV6IME4</accession>
<feature type="region of interest" description="Disordered" evidence="2">
    <location>
        <begin position="60"/>
        <end position="87"/>
    </location>
</feature>
<proteinExistence type="predicted"/>
<gene>
    <name evidence="3" type="ORF">ACFFIC_04320</name>
</gene>
<evidence type="ECO:0000313" key="3">
    <source>
        <dbReference type="EMBL" id="MFC0384774.1"/>
    </source>
</evidence>
<evidence type="ECO:0000256" key="1">
    <source>
        <dbReference type="PROSITE-ProRule" id="PRU00339"/>
    </source>
</evidence>
<feature type="compositionally biased region" description="Pro residues" evidence="2">
    <location>
        <begin position="60"/>
        <end position="75"/>
    </location>
</feature>
<dbReference type="SUPFAM" id="SSF48452">
    <property type="entry name" value="TPR-like"/>
    <property type="match status" value="1"/>
</dbReference>
<evidence type="ECO:0000256" key="2">
    <source>
        <dbReference type="SAM" id="MobiDB-lite"/>
    </source>
</evidence>
<keyword evidence="1" id="KW-0802">TPR repeat</keyword>
<keyword evidence="4" id="KW-1185">Reference proteome</keyword>
<dbReference type="Pfam" id="PF13432">
    <property type="entry name" value="TPR_16"/>
    <property type="match status" value="1"/>
</dbReference>
<organism evidence="3 4">
    <name type="scientific">Muricoccus vinaceus</name>
    <dbReference type="NCBI Taxonomy" id="424704"/>
    <lineage>
        <taxon>Bacteria</taxon>
        <taxon>Pseudomonadati</taxon>
        <taxon>Pseudomonadota</taxon>
        <taxon>Alphaproteobacteria</taxon>
        <taxon>Acetobacterales</taxon>
        <taxon>Roseomonadaceae</taxon>
        <taxon>Muricoccus</taxon>
    </lineage>
</organism>
<reference evidence="3 4" key="1">
    <citation type="submission" date="2024-09" db="EMBL/GenBank/DDBJ databases">
        <authorList>
            <person name="Sun Q."/>
            <person name="Mori K."/>
        </authorList>
    </citation>
    <scope>NUCLEOTIDE SEQUENCE [LARGE SCALE GENOMIC DNA]</scope>
    <source>
        <strain evidence="3 4">CCM 7468</strain>
    </source>
</reference>
<dbReference type="InterPro" id="IPR011990">
    <property type="entry name" value="TPR-like_helical_dom_sf"/>
</dbReference>
<protein>
    <submittedName>
        <fullName evidence="3">Tetratricopeptide repeat protein</fullName>
    </submittedName>
</protein>
<sequence>MGETKRIAGIIRDYIAREHISRDEFAFRTKLGRSTVDKLLVGLFSDKTLAIVEGHTGLPLRPPVGAPDHTGPPPDGVEAPDPAAAPSVLAPPPLQKPSIAVLPFTSMSADPEQEFFSDGITEDIITELSRLRWLFVIARHSSFTYKGRSVNVRQVAQELGVDYVLEGSVRTSATRIRVTAQLVEAEIGKHIWAERYDRELNDIFAVQDEITRNVVAAIEPHLYAEEGFRAARRPPGSIDAWGHVVRALGLINRIDRRQNEQARALLEEAIGIDPTYARAHAVLSWAVWWATRCYWWHDSQAGYRLAAQHAETAVSLDPAEPWARMTLGLCLSDARRHERAVSELRVVLDLNPNFALGRTFLGWVLLRAGHFDEAIAETGKAVRMSPADSFSGLYTATHGLALLGSQHFEEALPFLRSSVAAFTGYAGHYNTLISCCGHLGLLEEAQGFIEARNRVGPPICVSVLRRNLAGFAHCDVFVEGLVKAGVPE</sequence>